<dbReference type="AlphaFoldDB" id="U7DCP6"/>
<evidence type="ECO:0000256" key="2">
    <source>
        <dbReference type="ARBA" id="ARBA00006046"/>
    </source>
</evidence>
<dbReference type="Pfam" id="PF01593">
    <property type="entry name" value="Amino_oxidase"/>
    <property type="match status" value="1"/>
</dbReference>
<reference evidence="7 8" key="1">
    <citation type="journal article" date="2013" name="Environ. Microbiol.">
        <title>Genome analysis of Chitinivibrio alkaliphilus gen. nov., sp. nov., a novel extremely haloalkaliphilic anaerobic chitinolytic bacterium from the candidate phylum Termite Group 3.</title>
        <authorList>
            <person name="Sorokin D.Y."/>
            <person name="Gumerov V.M."/>
            <person name="Rakitin A.L."/>
            <person name="Beletsky A.V."/>
            <person name="Damste J.S."/>
            <person name="Muyzer G."/>
            <person name="Mardanov A.V."/>
            <person name="Ravin N.V."/>
        </authorList>
    </citation>
    <scope>NUCLEOTIDE SEQUENCE [LARGE SCALE GENOMIC DNA]</scope>
    <source>
        <strain evidence="7 8">ACht1</strain>
    </source>
</reference>
<dbReference type="NCBIfam" id="TIGR02734">
    <property type="entry name" value="crtI_fam"/>
    <property type="match status" value="1"/>
</dbReference>
<name>U7DCP6_9BACT</name>
<proteinExistence type="inferred from homology"/>
<evidence type="ECO:0000256" key="1">
    <source>
        <dbReference type="ARBA" id="ARBA00004829"/>
    </source>
</evidence>
<dbReference type="InterPro" id="IPR014105">
    <property type="entry name" value="Carotenoid/retinoid_OxRdtase"/>
</dbReference>
<dbReference type="Proteomes" id="UP000017148">
    <property type="component" value="Unassembled WGS sequence"/>
</dbReference>
<comment type="similarity">
    <text evidence="2 5">Belongs to the carotenoid/retinoid oxidoreductase family.</text>
</comment>
<dbReference type="RefSeq" id="WP_022636206.1">
    <property type="nucleotide sequence ID" value="NZ_ASJR01000005.1"/>
</dbReference>
<evidence type="ECO:0000259" key="6">
    <source>
        <dbReference type="Pfam" id="PF01593"/>
    </source>
</evidence>
<dbReference type="eggNOG" id="COG1233">
    <property type="taxonomic scope" value="Bacteria"/>
</dbReference>
<dbReference type="InterPro" id="IPR036188">
    <property type="entry name" value="FAD/NAD-bd_sf"/>
</dbReference>
<gene>
    <name evidence="7" type="ORF">CALK_0687</name>
</gene>
<evidence type="ECO:0000256" key="4">
    <source>
        <dbReference type="ARBA" id="ARBA00023002"/>
    </source>
</evidence>
<evidence type="ECO:0000313" key="7">
    <source>
        <dbReference type="EMBL" id="ERP38671.1"/>
    </source>
</evidence>
<feature type="domain" description="Amine oxidase" evidence="6">
    <location>
        <begin position="13"/>
        <end position="489"/>
    </location>
</feature>
<sequence length="496" mass="55899">MAPRIGIVGAGPGGLTSAMILAHRGYDVDVFEKEATLGGRNASLQLGDYTFDVGPTFLMMTFILREVFEHAGKNLDDYCTVIPLDPMYRLDFGEISLEPSAHHEKMRAQIARLFPGEEEGFDRLLKREKSRYEYMYPCLQRPYSTAGSMLSKTLLRAVPHLSMGKSLYGVLSDYFQSEELKTAFTFQAKYIGMSPWQCPGLYTMIPYVEHAFGIDHVTGGLSAISEAMAQVTREHGGKIYLSTPVKQIETDSKKRARGVILESGERHSYDAVIVNADFGYAATNLFAPGVIRKWQKKTLDKKKYSCSTFMLYLGLDTLYDEPHHQIVFAEDYKANIGDIVSEKRLSDDMSIYIRNASKTDPTLAPKGHSALYILVPVSNTRAPFSWDEKRTREYRRKILDRIIARTGMKDLESHIVEEKCLTPDMWEHEFNLFDGSTFNLGHNLSQMLYLRPRNKFEEVGNCYLVGGGTHPGSGLPTIYESGKISANLVSEEYPLS</sequence>
<dbReference type="Gene3D" id="3.50.50.60">
    <property type="entry name" value="FAD/NAD(P)-binding domain"/>
    <property type="match status" value="2"/>
</dbReference>
<dbReference type="OrthoDB" id="9814556at2"/>
<dbReference type="InterPro" id="IPR008150">
    <property type="entry name" value="Phytoene_DH_bac_CS"/>
</dbReference>
<evidence type="ECO:0000256" key="5">
    <source>
        <dbReference type="RuleBase" id="RU362075"/>
    </source>
</evidence>
<dbReference type="STRING" id="1313304.CALK_0687"/>
<evidence type="ECO:0000313" key="8">
    <source>
        <dbReference type="Proteomes" id="UP000017148"/>
    </source>
</evidence>
<dbReference type="PATRIC" id="fig|1313304.3.peg.659"/>
<evidence type="ECO:0000256" key="3">
    <source>
        <dbReference type="ARBA" id="ARBA00022746"/>
    </source>
</evidence>
<accession>U7DCP6</accession>
<dbReference type="SUPFAM" id="SSF51905">
    <property type="entry name" value="FAD/NAD(P)-binding domain"/>
    <property type="match status" value="1"/>
</dbReference>
<dbReference type="PRINTS" id="PR00419">
    <property type="entry name" value="ADXRDTASE"/>
</dbReference>
<keyword evidence="4 5" id="KW-0560">Oxidoreductase</keyword>
<organism evidence="7 8">
    <name type="scientific">Chitinivibrio alkaliphilus ACht1</name>
    <dbReference type="NCBI Taxonomy" id="1313304"/>
    <lineage>
        <taxon>Bacteria</taxon>
        <taxon>Pseudomonadati</taxon>
        <taxon>Fibrobacterota</taxon>
        <taxon>Chitinivibrionia</taxon>
        <taxon>Chitinivibrionales</taxon>
        <taxon>Chitinivibrionaceae</taxon>
        <taxon>Chitinivibrio</taxon>
    </lineage>
</organism>
<dbReference type="InterPro" id="IPR002937">
    <property type="entry name" value="Amino_oxidase"/>
</dbReference>
<dbReference type="EMBL" id="ASJR01000005">
    <property type="protein sequence ID" value="ERP38671.1"/>
    <property type="molecule type" value="Genomic_DNA"/>
</dbReference>
<protein>
    <submittedName>
        <fullName evidence="7">Phytoene desaturase</fullName>
    </submittedName>
</protein>
<dbReference type="PANTHER" id="PTHR43734:SF1">
    <property type="entry name" value="PHYTOENE DESATURASE"/>
    <property type="match status" value="1"/>
</dbReference>
<dbReference type="GO" id="GO:0016627">
    <property type="term" value="F:oxidoreductase activity, acting on the CH-CH group of donors"/>
    <property type="evidence" value="ECO:0007669"/>
    <property type="project" value="UniProtKB-ARBA"/>
</dbReference>
<dbReference type="PROSITE" id="PS00982">
    <property type="entry name" value="PHYTOENE_DH"/>
    <property type="match status" value="1"/>
</dbReference>
<comment type="pathway">
    <text evidence="1 5">Carotenoid biosynthesis.</text>
</comment>
<dbReference type="PANTHER" id="PTHR43734">
    <property type="entry name" value="PHYTOENE DESATURASE"/>
    <property type="match status" value="1"/>
</dbReference>
<comment type="caution">
    <text evidence="7">The sequence shown here is derived from an EMBL/GenBank/DDBJ whole genome shotgun (WGS) entry which is preliminary data.</text>
</comment>
<dbReference type="GO" id="GO:0016117">
    <property type="term" value="P:carotenoid biosynthetic process"/>
    <property type="evidence" value="ECO:0007669"/>
    <property type="project" value="UniProtKB-KW"/>
</dbReference>
<keyword evidence="3 5" id="KW-0125">Carotenoid biosynthesis</keyword>
<keyword evidence="8" id="KW-1185">Reference proteome</keyword>